<comment type="caution">
    <text evidence="13">The sequence shown here is derived from an EMBL/GenBank/DDBJ whole genome shotgun (WGS) entry which is preliminary data.</text>
</comment>
<dbReference type="NCBIfam" id="TIGR00041">
    <property type="entry name" value="DTMP_kinase"/>
    <property type="match status" value="1"/>
</dbReference>
<dbReference type="GO" id="GO:0005524">
    <property type="term" value="F:ATP binding"/>
    <property type="evidence" value="ECO:0007669"/>
    <property type="project" value="UniProtKB-UniRule"/>
</dbReference>
<evidence type="ECO:0000256" key="8">
    <source>
        <dbReference type="ARBA" id="ARBA00022840"/>
    </source>
</evidence>
<evidence type="ECO:0000256" key="9">
    <source>
        <dbReference type="ARBA" id="ARBA00029962"/>
    </source>
</evidence>
<dbReference type="AlphaFoldDB" id="A0A9Q4C714"/>
<comment type="similarity">
    <text evidence="1 11">Belongs to the thymidylate kinase family.</text>
</comment>
<dbReference type="InterPro" id="IPR018094">
    <property type="entry name" value="Thymidylate_kinase"/>
</dbReference>
<dbReference type="EMBL" id="RKLV01000008">
    <property type="protein sequence ID" value="MCX2819451.1"/>
    <property type="molecule type" value="Genomic_DNA"/>
</dbReference>
<keyword evidence="4 11" id="KW-0808">Transferase</keyword>
<proteinExistence type="inferred from homology"/>
<organism evidence="13 14">
    <name type="scientific">Halorutilus salinus</name>
    <dbReference type="NCBI Taxonomy" id="2487751"/>
    <lineage>
        <taxon>Archaea</taxon>
        <taxon>Methanobacteriati</taxon>
        <taxon>Methanobacteriota</taxon>
        <taxon>Stenosarchaea group</taxon>
        <taxon>Halobacteria</taxon>
        <taxon>Halorutilales</taxon>
        <taxon>Halorutilaceae</taxon>
        <taxon>Halorutilus</taxon>
    </lineage>
</organism>
<dbReference type="RefSeq" id="WP_266087720.1">
    <property type="nucleotide sequence ID" value="NZ_RKLV01000008.1"/>
</dbReference>
<gene>
    <name evidence="11 13" type="primary">tmk</name>
    <name evidence="13" type="ORF">EGH25_08825</name>
</gene>
<keyword evidence="14" id="KW-1185">Reference proteome</keyword>
<dbReference type="GO" id="GO:0006233">
    <property type="term" value="P:dTDP biosynthetic process"/>
    <property type="evidence" value="ECO:0007669"/>
    <property type="project" value="InterPro"/>
</dbReference>
<dbReference type="InterPro" id="IPR027417">
    <property type="entry name" value="P-loop_NTPase"/>
</dbReference>
<dbReference type="SUPFAM" id="SSF52540">
    <property type="entry name" value="P-loop containing nucleoside triphosphate hydrolases"/>
    <property type="match status" value="1"/>
</dbReference>
<evidence type="ECO:0000313" key="14">
    <source>
        <dbReference type="Proteomes" id="UP001149411"/>
    </source>
</evidence>
<dbReference type="PANTHER" id="PTHR10344:SF4">
    <property type="entry name" value="UMP-CMP KINASE 2, MITOCHONDRIAL"/>
    <property type="match status" value="1"/>
</dbReference>
<dbReference type="EC" id="2.7.4.9" evidence="2 11"/>
<dbReference type="GO" id="GO:0004798">
    <property type="term" value="F:dTMP kinase activity"/>
    <property type="evidence" value="ECO:0007669"/>
    <property type="project" value="UniProtKB-UniRule"/>
</dbReference>
<dbReference type="PANTHER" id="PTHR10344">
    <property type="entry name" value="THYMIDYLATE KINASE"/>
    <property type="match status" value="1"/>
</dbReference>
<dbReference type="GO" id="GO:0006227">
    <property type="term" value="P:dUDP biosynthetic process"/>
    <property type="evidence" value="ECO:0007669"/>
    <property type="project" value="TreeGrafter"/>
</dbReference>
<feature type="domain" description="Thymidylate kinase-like" evidence="12">
    <location>
        <begin position="5"/>
        <end position="180"/>
    </location>
</feature>
<evidence type="ECO:0000256" key="3">
    <source>
        <dbReference type="ARBA" id="ARBA00013355"/>
    </source>
</evidence>
<evidence type="ECO:0000256" key="1">
    <source>
        <dbReference type="ARBA" id="ARBA00009776"/>
    </source>
</evidence>
<dbReference type="Proteomes" id="UP001149411">
    <property type="component" value="Unassembled WGS sequence"/>
</dbReference>
<evidence type="ECO:0000256" key="11">
    <source>
        <dbReference type="HAMAP-Rule" id="MF_00165"/>
    </source>
</evidence>
<name>A0A9Q4C714_9EURY</name>
<dbReference type="HAMAP" id="MF_00165">
    <property type="entry name" value="Thymidylate_kinase"/>
    <property type="match status" value="1"/>
</dbReference>
<dbReference type="Pfam" id="PF02223">
    <property type="entry name" value="Thymidylate_kin"/>
    <property type="match status" value="1"/>
</dbReference>
<evidence type="ECO:0000256" key="6">
    <source>
        <dbReference type="ARBA" id="ARBA00022741"/>
    </source>
</evidence>
<comment type="catalytic activity">
    <reaction evidence="10 11">
        <text>dTMP + ATP = dTDP + ADP</text>
        <dbReference type="Rhea" id="RHEA:13517"/>
        <dbReference type="ChEBI" id="CHEBI:30616"/>
        <dbReference type="ChEBI" id="CHEBI:58369"/>
        <dbReference type="ChEBI" id="CHEBI:63528"/>
        <dbReference type="ChEBI" id="CHEBI:456216"/>
        <dbReference type="EC" id="2.7.4.9"/>
    </reaction>
</comment>
<evidence type="ECO:0000313" key="13">
    <source>
        <dbReference type="EMBL" id="MCX2819451.1"/>
    </source>
</evidence>
<accession>A0A9Q4C714</accession>
<keyword evidence="5 11" id="KW-0545">Nucleotide biosynthesis</keyword>
<evidence type="ECO:0000256" key="7">
    <source>
        <dbReference type="ARBA" id="ARBA00022777"/>
    </source>
</evidence>
<dbReference type="GO" id="GO:0005737">
    <property type="term" value="C:cytoplasm"/>
    <property type="evidence" value="ECO:0007669"/>
    <property type="project" value="TreeGrafter"/>
</dbReference>
<dbReference type="Gene3D" id="3.40.50.300">
    <property type="entry name" value="P-loop containing nucleotide triphosphate hydrolases"/>
    <property type="match status" value="1"/>
</dbReference>
<dbReference type="InterPro" id="IPR039430">
    <property type="entry name" value="Thymidylate_kin-like_dom"/>
</dbReference>
<evidence type="ECO:0000256" key="5">
    <source>
        <dbReference type="ARBA" id="ARBA00022727"/>
    </source>
</evidence>
<evidence type="ECO:0000259" key="12">
    <source>
        <dbReference type="Pfam" id="PF02223"/>
    </source>
</evidence>
<keyword evidence="6 11" id="KW-0547">Nucleotide-binding</keyword>
<evidence type="ECO:0000256" key="2">
    <source>
        <dbReference type="ARBA" id="ARBA00012980"/>
    </source>
</evidence>
<feature type="binding site" evidence="11">
    <location>
        <begin position="7"/>
        <end position="14"/>
    </location>
    <ligand>
        <name>ATP</name>
        <dbReference type="ChEBI" id="CHEBI:30616"/>
    </ligand>
</feature>
<reference evidence="13" key="1">
    <citation type="submission" date="2022-09" db="EMBL/GenBank/DDBJ databases">
        <title>Haloadaptaus new haloarchaeum isolated from saline soil.</title>
        <authorList>
            <person name="Duran-Viseras A."/>
            <person name="Sanchez-Porro C."/>
            <person name="Ventosa A."/>
        </authorList>
    </citation>
    <scope>NUCLEOTIDE SEQUENCE</scope>
    <source>
        <strain evidence="13">F3-133</strain>
    </source>
</reference>
<dbReference type="CDD" id="cd01672">
    <property type="entry name" value="TMPK"/>
    <property type="match status" value="1"/>
</dbReference>
<evidence type="ECO:0000256" key="10">
    <source>
        <dbReference type="ARBA" id="ARBA00048743"/>
    </source>
</evidence>
<protein>
    <recommendedName>
        <fullName evidence="3 11">Probable thymidylate kinase</fullName>
        <ecNumber evidence="2 11">2.7.4.9</ecNumber>
    </recommendedName>
    <alternativeName>
        <fullName evidence="9 11">dTMP kinase</fullName>
    </alternativeName>
</protein>
<keyword evidence="8 11" id="KW-0067">ATP-binding</keyword>
<evidence type="ECO:0000256" key="4">
    <source>
        <dbReference type="ARBA" id="ARBA00022679"/>
    </source>
</evidence>
<dbReference type="GO" id="GO:0006235">
    <property type="term" value="P:dTTP biosynthetic process"/>
    <property type="evidence" value="ECO:0007669"/>
    <property type="project" value="UniProtKB-UniRule"/>
</dbReference>
<sequence>MFVTVEGIDGAGKTTAVEAMHEEFDGATFTREPTASWLGDAVERSVSDDDSEPLTDLFLFTADHADHLNRVVRPCLEDDELVICDRYVDSRYAYQGATLSDRFEDAVAWVRDVHEPWTVYPDLTLLLDVPVETALERTNRGDKYERAGFLRDVTANYRRLADEEERFVVVDASRDADAVAKTCTETVRSSM</sequence>
<keyword evidence="7 11" id="KW-0418">Kinase</keyword>